<dbReference type="PROSITE" id="PS51502">
    <property type="entry name" value="S_R_A_B_BARREL"/>
    <property type="match status" value="1"/>
</dbReference>
<name>A0A640UK63_9ACTN</name>
<dbReference type="SMART" id="SM00886">
    <property type="entry name" value="Dabb"/>
    <property type="match status" value="1"/>
</dbReference>
<proteinExistence type="predicted"/>
<dbReference type="GeneID" id="96281588"/>
<evidence type="ECO:0000259" key="1">
    <source>
        <dbReference type="PROSITE" id="PS51502"/>
    </source>
</evidence>
<sequence>MLRHVVLFKLNPGVDWDDPRVQRAEAATRNHPRHIAEILSWECGRNTADRPIAYDFALCGTFSDADAVNRYLRHPDHVSGVDLWRAIATWVVVDYEVAA</sequence>
<keyword evidence="3" id="KW-1185">Reference proteome</keyword>
<evidence type="ECO:0000313" key="3">
    <source>
        <dbReference type="Proteomes" id="UP000431826"/>
    </source>
</evidence>
<dbReference type="EMBL" id="BLIR01000001">
    <property type="protein sequence ID" value="GFE35714.1"/>
    <property type="molecule type" value="Genomic_DNA"/>
</dbReference>
<evidence type="ECO:0000313" key="2">
    <source>
        <dbReference type="EMBL" id="GFE35714.1"/>
    </source>
</evidence>
<dbReference type="RefSeq" id="WP_159742171.1">
    <property type="nucleotide sequence ID" value="NZ_BLIR01000001.1"/>
</dbReference>
<dbReference type="Proteomes" id="UP000431826">
    <property type="component" value="Unassembled WGS sequence"/>
</dbReference>
<dbReference type="PANTHER" id="PTHR37832">
    <property type="entry name" value="BLL2683 PROTEIN"/>
    <property type="match status" value="1"/>
</dbReference>
<gene>
    <name evidence="2" type="ORF">Stube_03870</name>
</gene>
<reference evidence="2 3" key="1">
    <citation type="submission" date="2019-12" db="EMBL/GenBank/DDBJ databases">
        <title>Whole genome shotgun sequence of Streptomyces tubercidicus NBRC 13090.</title>
        <authorList>
            <person name="Ichikawa N."/>
            <person name="Kimura A."/>
            <person name="Kitahashi Y."/>
            <person name="Komaki H."/>
            <person name="Tamura T."/>
        </authorList>
    </citation>
    <scope>NUCLEOTIDE SEQUENCE [LARGE SCALE GENOMIC DNA]</scope>
    <source>
        <strain evidence="2 3">NBRC 13090</strain>
    </source>
</reference>
<comment type="caution">
    <text evidence="2">The sequence shown here is derived from an EMBL/GenBank/DDBJ whole genome shotgun (WGS) entry which is preliminary data.</text>
</comment>
<dbReference type="Pfam" id="PF07876">
    <property type="entry name" value="Dabb"/>
    <property type="match status" value="1"/>
</dbReference>
<protein>
    <recommendedName>
        <fullName evidence="1">Stress-response A/B barrel domain-containing protein</fullName>
    </recommendedName>
</protein>
<dbReference type="SUPFAM" id="SSF54909">
    <property type="entry name" value="Dimeric alpha+beta barrel"/>
    <property type="match status" value="1"/>
</dbReference>
<dbReference type="OrthoDB" id="6637496at2"/>
<dbReference type="Gene3D" id="3.30.70.100">
    <property type="match status" value="1"/>
</dbReference>
<accession>A0A640UK63</accession>
<dbReference type="InterPro" id="IPR011008">
    <property type="entry name" value="Dimeric_a/b-barrel"/>
</dbReference>
<dbReference type="InterPro" id="IPR013097">
    <property type="entry name" value="Dabb"/>
</dbReference>
<organism evidence="2 3">
    <name type="scientific">Streptomyces tubercidicus</name>
    <dbReference type="NCBI Taxonomy" id="47759"/>
    <lineage>
        <taxon>Bacteria</taxon>
        <taxon>Bacillati</taxon>
        <taxon>Actinomycetota</taxon>
        <taxon>Actinomycetes</taxon>
        <taxon>Kitasatosporales</taxon>
        <taxon>Streptomycetaceae</taxon>
        <taxon>Streptomyces</taxon>
    </lineage>
</organism>
<dbReference type="AlphaFoldDB" id="A0A640UK63"/>
<feature type="domain" description="Stress-response A/B barrel" evidence="1">
    <location>
        <begin position="2"/>
        <end position="95"/>
    </location>
</feature>
<dbReference type="PANTHER" id="PTHR37832:SF1">
    <property type="entry name" value="STRESS-RESPONSE A_B BARREL DOMAIN-CONTAINING PROTEIN"/>
    <property type="match status" value="1"/>
</dbReference>